<protein>
    <recommendedName>
        <fullName evidence="3">XRE family transcriptional regulator</fullName>
    </recommendedName>
</protein>
<dbReference type="InterPro" id="IPR010982">
    <property type="entry name" value="Lambda_DNA-bd_dom_sf"/>
</dbReference>
<evidence type="ECO:0000313" key="1">
    <source>
        <dbReference type="EMBL" id="MCQ4079047.1"/>
    </source>
</evidence>
<keyword evidence="2" id="KW-1185">Reference proteome</keyword>
<proteinExistence type="predicted"/>
<sequence>MAKVTIEELLAAQECSFGNRVPDVPSAEQWPIPRTLAEKITYMMTTYPPGKQPPQEEEIAKAFNAKAGRGLVTEDIVRTLRTGEETAVDPQDPVVLEGLAEAFSVPVMFFQPNEQAARQLTEVVELLRAINDRRILALAARGNEDSLSPEMISVVTNLAAGIRKGTVPRTGRR</sequence>
<dbReference type="EMBL" id="JANFNG010000001">
    <property type="protein sequence ID" value="MCQ4079047.1"/>
    <property type="molecule type" value="Genomic_DNA"/>
</dbReference>
<gene>
    <name evidence="1" type="ORF">NGB36_00015</name>
</gene>
<accession>A0ABT1PMZ5</accession>
<comment type="caution">
    <text evidence="1">The sequence shown here is derived from an EMBL/GenBank/DDBJ whole genome shotgun (WGS) entry which is preliminary data.</text>
</comment>
<dbReference type="Proteomes" id="UP001057702">
    <property type="component" value="Unassembled WGS sequence"/>
</dbReference>
<reference evidence="1" key="1">
    <citation type="submission" date="2022-06" db="EMBL/GenBank/DDBJ databases">
        <title>Draft genome sequence of Streptomyces sp. RB6PN25 isolated from peat swamp forest in Thailand.</title>
        <authorList>
            <person name="Duangmal K."/>
            <person name="Klaysubun C."/>
        </authorList>
    </citation>
    <scope>NUCLEOTIDE SEQUENCE</scope>
    <source>
        <strain evidence="1">RB6PN25</strain>
    </source>
</reference>
<evidence type="ECO:0008006" key="3">
    <source>
        <dbReference type="Google" id="ProtNLM"/>
    </source>
</evidence>
<dbReference type="RefSeq" id="WP_255917904.1">
    <property type="nucleotide sequence ID" value="NZ_JANFNG010000001.1"/>
</dbReference>
<evidence type="ECO:0000313" key="2">
    <source>
        <dbReference type="Proteomes" id="UP001057702"/>
    </source>
</evidence>
<organism evidence="1 2">
    <name type="scientific">Streptomyces humicola</name>
    <dbReference type="NCBI Taxonomy" id="2953240"/>
    <lineage>
        <taxon>Bacteria</taxon>
        <taxon>Bacillati</taxon>
        <taxon>Actinomycetota</taxon>
        <taxon>Actinomycetes</taxon>
        <taxon>Kitasatosporales</taxon>
        <taxon>Streptomycetaceae</taxon>
        <taxon>Streptomyces</taxon>
    </lineage>
</organism>
<name>A0ABT1PMZ5_9ACTN</name>
<dbReference type="Gene3D" id="1.10.260.40">
    <property type="entry name" value="lambda repressor-like DNA-binding domains"/>
    <property type="match status" value="1"/>
</dbReference>